<dbReference type="GO" id="GO:0004386">
    <property type="term" value="F:helicase activity"/>
    <property type="evidence" value="ECO:0007669"/>
    <property type="project" value="InterPro"/>
</dbReference>
<dbReference type="AlphaFoldDB" id="A0A0D3JH21"/>
<keyword evidence="4" id="KW-1185">Reference proteome</keyword>
<dbReference type="RefSeq" id="XP_005775235.1">
    <property type="nucleotide sequence ID" value="XM_005775178.1"/>
</dbReference>
<dbReference type="EnsemblProtists" id="EOD22806">
    <property type="protein sequence ID" value="EOD22806"/>
    <property type="gene ID" value="EMIHUDRAFT_195182"/>
</dbReference>
<dbReference type="PaxDb" id="2903-EOD22806"/>
<dbReference type="PANTHER" id="PTHR10887">
    <property type="entry name" value="DNA2/NAM7 HELICASE FAMILY"/>
    <property type="match status" value="1"/>
</dbReference>
<dbReference type="InterPro" id="IPR045055">
    <property type="entry name" value="DNA2/NAM7-like"/>
</dbReference>
<dbReference type="InterPro" id="IPR047187">
    <property type="entry name" value="SF1_C_Upf1"/>
</dbReference>
<dbReference type="HOGENOM" id="CLU_403581_0_0_1"/>
<protein>
    <recommendedName>
        <fullName evidence="5">DNA2/NAM7 helicase-like C-terminal domain-containing protein</fullName>
    </recommendedName>
</protein>
<dbReference type="PANTHER" id="PTHR10887:SF495">
    <property type="entry name" value="HELICASE SENATAXIN ISOFORM X1-RELATED"/>
    <property type="match status" value="1"/>
</dbReference>
<dbReference type="InterPro" id="IPR041677">
    <property type="entry name" value="DNA2/NAM7_AAA_11"/>
</dbReference>
<dbReference type="CDD" id="cd18808">
    <property type="entry name" value="SF1_C_Upf1"/>
    <property type="match status" value="1"/>
</dbReference>
<evidence type="ECO:0008006" key="5">
    <source>
        <dbReference type="Google" id="ProtNLM"/>
    </source>
</evidence>
<name>A0A0D3JH21_EMIH1</name>
<feature type="domain" description="DNA2/NAM7 helicase helicase" evidence="1">
    <location>
        <begin position="336"/>
        <end position="381"/>
    </location>
</feature>
<dbReference type="KEGG" id="ehx:EMIHUDRAFT_195182"/>
<feature type="domain" description="DNA2/NAM7 helicase helicase" evidence="1">
    <location>
        <begin position="201"/>
        <end position="294"/>
    </location>
</feature>
<dbReference type="Proteomes" id="UP000013827">
    <property type="component" value="Unassembled WGS sequence"/>
</dbReference>
<sequence>MLTQHVLDALNDGRLQQQCALAAPANEFASVKEYGLLLGDALVEDNRLNAAAGMQGKAYEKYVKVTDGSIGHENGATVVRGRVEKFPSTSSAFHGMFVAVRKSGEHGALICAAFCTSATKERVLLKGIPPDRVSDVQAAACTPSGLHVVPTHRVQFQVDDLEALHAFADMQDRPPVLPYLLRPRVPQGGGPTTTHVAADTFNAEQLAAVRMVEAHAAGGIVAIQGPPGTGKSHVIARGLLSPAMGPLLGRILVVCNSNQGLDSVLDKLNKTNPDAHSWACRIGHDEKVNELLKSYYRGDVEADVTGFRVVFTVGYQAGRLKGKKVDGVAPELPPRNFDTVIYDEASRAGESDIAKVVLANRTTLRLIVLVGDQEQLPPIVHEAMQATGFGRSCMERILVARAASPTHIMLKEQHRMAPQISAIVSELSYRGELRCGPTVRGPDVNGALRGRSLIGINLLPPFAEEDQFVGSARSFVNRAEAKAAHAVWRWLKRHGDALGVGGLCMAEQCAIITNHLEQRAELQALIGNVPRDQIASPGRSGSVKHPPEIKMLLDTVDTVDAYQGSERDVVVLSPLATKRAGDRRLLNVGLSRAKRLVVIVGALDTLAAGEHGEMGWRQLVQHVREHGVLLDVCQPNMADLTGQLEQIVQAVNGVGSQATVVADSSQEAGSVTPTRNVRQRTG</sequence>
<dbReference type="InterPro" id="IPR027417">
    <property type="entry name" value="P-loop_NTPase"/>
</dbReference>
<dbReference type="GeneID" id="17268768"/>
<dbReference type="SUPFAM" id="SSF52540">
    <property type="entry name" value="P-loop containing nucleoside triphosphate hydrolases"/>
    <property type="match status" value="1"/>
</dbReference>
<evidence type="ECO:0000313" key="3">
    <source>
        <dbReference type="EnsemblProtists" id="EOD22806"/>
    </source>
</evidence>
<dbReference type="eggNOG" id="KOG1802">
    <property type="taxonomic scope" value="Eukaryota"/>
</dbReference>
<accession>A0A0D3JH21</accession>
<dbReference type="STRING" id="2903.R1EIJ7"/>
<dbReference type="InterPro" id="IPR041679">
    <property type="entry name" value="DNA2/NAM7-like_C"/>
</dbReference>
<dbReference type="Pfam" id="PF13086">
    <property type="entry name" value="AAA_11"/>
    <property type="match status" value="2"/>
</dbReference>
<dbReference type="Gene3D" id="3.40.50.300">
    <property type="entry name" value="P-loop containing nucleotide triphosphate hydrolases"/>
    <property type="match status" value="2"/>
</dbReference>
<proteinExistence type="predicted"/>
<evidence type="ECO:0000313" key="4">
    <source>
        <dbReference type="Proteomes" id="UP000013827"/>
    </source>
</evidence>
<feature type="domain" description="DNA2/NAM7 helicase-like C-terminal" evidence="2">
    <location>
        <begin position="390"/>
        <end position="602"/>
    </location>
</feature>
<evidence type="ECO:0000259" key="2">
    <source>
        <dbReference type="Pfam" id="PF13087"/>
    </source>
</evidence>
<reference evidence="3" key="2">
    <citation type="submission" date="2024-10" db="UniProtKB">
        <authorList>
            <consortium name="EnsemblProtists"/>
        </authorList>
    </citation>
    <scope>IDENTIFICATION</scope>
</reference>
<evidence type="ECO:0000259" key="1">
    <source>
        <dbReference type="Pfam" id="PF13086"/>
    </source>
</evidence>
<dbReference type="Pfam" id="PF13087">
    <property type="entry name" value="AAA_12"/>
    <property type="match status" value="1"/>
</dbReference>
<reference evidence="4" key="1">
    <citation type="journal article" date="2013" name="Nature">
        <title>Pan genome of the phytoplankton Emiliania underpins its global distribution.</title>
        <authorList>
            <person name="Read B.A."/>
            <person name="Kegel J."/>
            <person name="Klute M.J."/>
            <person name="Kuo A."/>
            <person name="Lefebvre S.C."/>
            <person name="Maumus F."/>
            <person name="Mayer C."/>
            <person name="Miller J."/>
            <person name="Monier A."/>
            <person name="Salamov A."/>
            <person name="Young J."/>
            <person name="Aguilar M."/>
            <person name="Claverie J.M."/>
            <person name="Frickenhaus S."/>
            <person name="Gonzalez K."/>
            <person name="Herman E.K."/>
            <person name="Lin Y.C."/>
            <person name="Napier J."/>
            <person name="Ogata H."/>
            <person name="Sarno A.F."/>
            <person name="Shmutz J."/>
            <person name="Schroeder D."/>
            <person name="de Vargas C."/>
            <person name="Verret F."/>
            <person name="von Dassow P."/>
            <person name="Valentin K."/>
            <person name="Van de Peer Y."/>
            <person name="Wheeler G."/>
            <person name="Dacks J.B."/>
            <person name="Delwiche C.F."/>
            <person name="Dyhrman S.T."/>
            <person name="Glockner G."/>
            <person name="John U."/>
            <person name="Richards T."/>
            <person name="Worden A.Z."/>
            <person name="Zhang X."/>
            <person name="Grigoriev I.V."/>
            <person name="Allen A.E."/>
            <person name="Bidle K."/>
            <person name="Borodovsky M."/>
            <person name="Bowler C."/>
            <person name="Brownlee C."/>
            <person name="Cock J.M."/>
            <person name="Elias M."/>
            <person name="Gladyshev V.N."/>
            <person name="Groth M."/>
            <person name="Guda C."/>
            <person name="Hadaegh A."/>
            <person name="Iglesias-Rodriguez M.D."/>
            <person name="Jenkins J."/>
            <person name="Jones B.M."/>
            <person name="Lawson T."/>
            <person name="Leese F."/>
            <person name="Lindquist E."/>
            <person name="Lobanov A."/>
            <person name="Lomsadze A."/>
            <person name="Malik S.B."/>
            <person name="Marsh M.E."/>
            <person name="Mackinder L."/>
            <person name="Mock T."/>
            <person name="Mueller-Roeber B."/>
            <person name="Pagarete A."/>
            <person name="Parker M."/>
            <person name="Probert I."/>
            <person name="Quesneville H."/>
            <person name="Raines C."/>
            <person name="Rensing S.A."/>
            <person name="Riano-Pachon D.M."/>
            <person name="Richier S."/>
            <person name="Rokitta S."/>
            <person name="Shiraiwa Y."/>
            <person name="Soanes D.M."/>
            <person name="van der Giezen M."/>
            <person name="Wahlund T.M."/>
            <person name="Williams B."/>
            <person name="Wilson W."/>
            <person name="Wolfe G."/>
            <person name="Wurch L.L."/>
        </authorList>
    </citation>
    <scope>NUCLEOTIDE SEQUENCE</scope>
</reference>
<organism evidence="3 4">
    <name type="scientific">Emiliania huxleyi (strain CCMP1516)</name>
    <dbReference type="NCBI Taxonomy" id="280463"/>
    <lineage>
        <taxon>Eukaryota</taxon>
        <taxon>Haptista</taxon>
        <taxon>Haptophyta</taxon>
        <taxon>Prymnesiophyceae</taxon>
        <taxon>Isochrysidales</taxon>
        <taxon>Noelaerhabdaceae</taxon>
        <taxon>Emiliania</taxon>
    </lineage>
</organism>